<reference evidence="1 2" key="1">
    <citation type="submission" date="2019-03" db="EMBL/GenBank/DDBJ databases">
        <title>Single cell metagenomics reveals metabolic interactions within the superorganism composed of flagellate Streblomastix strix and complex community of Bacteroidetes bacteria on its surface.</title>
        <authorList>
            <person name="Treitli S.C."/>
            <person name="Kolisko M."/>
            <person name="Husnik F."/>
            <person name="Keeling P."/>
            <person name="Hampl V."/>
        </authorList>
    </citation>
    <scope>NUCLEOTIDE SEQUENCE [LARGE SCALE GENOMIC DNA]</scope>
    <source>
        <strain evidence="1">ST1C</strain>
    </source>
</reference>
<dbReference type="Proteomes" id="UP000324800">
    <property type="component" value="Unassembled WGS sequence"/>
</dbReference>
<protein>
    <submittedName>
        <fullName evidence="1">Uncharacterized protein</fullName>
    </submittedName>
</protein>
<gene>
    <name evidence="1" type="ORF">EZS28_011889</name>
</gene>
<accession>A0A5J4WDI4</accession>
<evidence type="ECO:0000313" key="1">
    <source>
        <dbReference type="EMBL" id="KAA6392582.1"/>
    </source>
</evidence>
<name>A0A5J4WDI4_9EUKA</name>
<proteinExistence type="predicted"/>
<evidence type="ECO:0000313" key="2">
    <source>
        <dbReference type="Proteomes" id="UP000324800"/>
    </source>
</evidence>
<dbReference type="EMBL" id="SNRW01002494">
    <property type="protein sequence ID" value="KAA6392582.1"/>
    <property type="molecule type" value="Genomic_DNA"/>
</dbReference>
<sequence length="104" mass="11303">MLLEVMITLKNAKEVLMSGGGATLLYGSESKKKVKEYVAVTTSWISRAAKPIAAEVRRLQVQPKQKKAETIDLHQIQLVKVGDHMATVPISEALLAVEAQDSCA</sequence>
<comment type="caution">
    <text evidence="1">The sequence shown here is derived from an EMBL/GenBank/DDBJ whole genome shotgun (WGS) entry which is preliminary data.</text>
</comment>
<organism evidence="1 2">
    <name type="scientific">Streblomastix strix</name>
    <dbReference type="NCBI Taxonomy" id="222440"/>
    <lineage>
        <taxon>Eukaryota</taxon>
        <taxon>Metamonada</taxon>
        <taxon>Preaxostyla</taxon>
        <taxon>Oxymonadida</taxon>
        <taxon>Streblomastigidae</taxon>
        <taxon>Streblomastix</taxon>
    </lineage>
</organism>
<dbReference type="AlphaFoldDB" id="A0A5J4WDI4"/>